<evidence type="ECO:0000313" key="9">
    <source>
        <dbReference type="Proteomes" id="UP000315525"/>
    </source>
</evidence>
<evidence type="ECO:0000256" key="1">
    <source>
        <dbReference type="ARBA" id="ARBA00022485"/>
    </source>
</evidence>
<keyword evidence="1" id="KW-0004">4Fe-4S</keyword>
<dbReference type="SUPFAM" id="SSF46548">
    <property type="entry name" value="alpha-helical ferredoxin"/>
    <property type="match status" value="1"/>
</dbReference>
<reference evidence="8 9" key="1">
    <citation type="submission" date="2019-03" db="EMBL/GenBank/DDBJ databases">
        <title>Metabolic potential of uncultured bacteria and archaea associated with petroleum seepage in deep-sea sediments.</title>
        <authorList>
            <person name="Dong X."/>
            <person name="Hubert C."/>
        </authorList>
    </citation>
    <scope>NUCLEOTIDE SEQUENCE [LARGE SCALE GENOMIC DNA]</scope>
    <source>
        <strain evidence="8">E44_bin18</strain>
    </source>
</reference>
<dbReference type="GO" id="GO:0046872">
    <property type="term" value="F:metal ion binding"/>
    <property type="evidence" value="ECO:0007669"/>
    <property type="project" value="UniProtKB-KW"/>
</dbReference>
<dbReference type="InterPro" id="IPR009051">
    <property type="entry name" value="Helical_ferredxn"/>
</dbReference>
<dbReference type="Pfam" id="PF02754">
    <property type="entry name" value="CCG"/>
    <property type="match status" value="2"/>
</dbReference>
<keyword evidence="2" id="KW-0479">Metal-binding</keyword>
<feature type="domain" description="4Fe-4S ferredoxin-type" evidence="7">
    <location>
        <begin position="12"/>
        <end position="81"/>
    </location>
</feature>
<evidence type="ECO:0000256" key="4">
    <source>
        <dbReference type="ARBA" id="ARBA00023004"/>
    </source>
</evidence>
<dbReference type="InterPro" id="IPR017900">
    <property type="entry name" value="4Fe4S_Fe_S_CS"/>
</dbReference>
<keyword evidence="4" id="KW-0408">Iron</keyword>
<dbReference type="EMBL" id="SOJN01000123">
    <property type="protein sequence ID" value="TET44494.1"/>
    <property type="molecule type" value="Genomic_DNA"/>
</dbReference>
<dbReference type="Pfam" id="PF13183">
    <property type="entry name" value="Fer4_8"/>
    <property type="match status" value="1"/>
</dbReference>
<proteinExistence type="predicted"/>
<keyword evidence="5" id="KW-0411">Iron-sulfur</keyword>
<gene>
    <name evidence="8" type="ORF">E3J62_10315</name>
</gene>
<organism evidence="8 9">
    <name type="scientific">candidate division TA06 bacterium</name>
    <dbReference type="NCBI Taxonomy" id="2250710"/>
    <lineage>
        <taxon>Bacteria</taxon>
        <taxon>Bacteria division TA06</taxon>
    </lineage>
</organism>
<dbReference type="Proteomes" id="UP000315525">
    <property type="component" value="Unassembled WGS sequence"/>
</dbReference>
<accession>A0A523UPN4</accession>
<dbReference type="PANTHER" id="PTHR43255">
    <property type="entry name" value="IRON-SULFUR-BINDING OXIDOREDUCTASE FADF-RELATED-RELATED"/>
    <property type="match status" value="1"/>
</dbReference>
<dbReference type="Gene3D" id="1.10.1060.10">
    <property type="entry name" value="Alpha-helical ferredoxin"/>
    <property type="match status" value="1"/>
</dbReference>
<evidence type="ECO:0000256" key="3">
    <source>
        <dbReference type="ARBA" id="ARBA00023002"/>
    </source>
</evidence>
<dbReference type="InterPro" id="IPR051460">
    <property type="entry name" value="HdrC_iron-sulfur_subunit"/>
</dbReference>
<dbReference type="GO" id="GO:0016491">
    <property type="term" value="F:oxidoreductase activity"/>
    <property type="evidence" value="ECO:0007669"/>
    <property type="project" value="UniProtKB-KW"/>
</dbReference>
<sequence length="355" mass="39516">MKTKHLKDWENELDICIRCSYCFEDCPIFKELGWESSSARGKILFAYGFLHGELEPSEFIAKRVFDCTLCRLCKEKCSAKVDITEIIEACRADLAKEGFVLPGHKEMLENIVATGNIFGDKEARAPVQDGETPLFIGCQYLARPNRTKGWIKLLEKMGVKPKIVEETCCGFPMKALGDREKLEKQKKDFKKKFPFKEAITLCPTCAAFLKEDYDIDAKHVINVVLEKLGGLKPKSVGKKVTYHDPCDLGRSLGVYNQPREVLSKLGVELVEMKGNRNLSNCCGGGGGMLVSDVPVSDRIADKRVKEAVDTGADLLVTACPTCEQVLSKASARMSEKGQGSIKVQEMFDLLWNAVK</sequence>
<dbReference type="PANTHER" id="PTHR43255:SF1">
    <property type="entry name" value="IRON-SULFUR-BINDING OXIDOREDUCTASE FADF-RELATED"/>
    <property type="match status" value="1"/>
</dbReference>
<evidence type="ECO:0000259" key="7">
    <source>
        <dbReference type="Pfam" id="PF13183"/>
    </source>
</evidence>
<feature type="domain" description="Cysteine-rich" evidence="6">
    <location>
        <begin position="135"/>
        <end position="210"/>
    </location>
</feature>
<evidence type="ECO:0000256" key="5">
    <source>
        <dbReference type="ARBA" id="ARBA00023014"/>
    </source>
</evidence>
<dbReference type="GO" id="GO:0051539">
    <property type="term" value="F:4 iron, 4 sulfur cluster binding"/>
    <property type="evidence" value="ECO:0007669"/>
    <property type="project" value="UniProtKB-KW"/>
</dbReference>
<dbReference type="AlphaFoldDB" id="A0A523UPN4"/>
<evidence type="ECO:0000259" key="6">
    <source>
        <dbReference type="Pfam" id="PF02754"/>
    </source>
</evidence>
<dbReference type="InterPro" id="IPR017896">
    <property type="entry name" value="4Fe4S_Fe-S-bd"/>
</dbReference>
<dbReference type="PROSITE" id="PS00198">
    <property type="entry name" value="4FE4S_FER_1"/>
    <property type="match status" value="1"/>
</dbReference>
<keyword evidence="3" id="KW-0560">Oxidoreductase</keyword>
<protein>
    <submittedName>
        <fullName evidence="8">(Fe-S)-binding protein</fullName>
    </submittedName>
</protein>
<comment type="caution">
    <text evidence="8">The sequence shown here is derived from an EMBL/GenBank/DDBJ whole genome shotgun (WGS) entry which is preliminary data.</text>
</comment>
<evidence type="ECO:0000256" key="2">
    <source>
        <dbReference type="ARBA" id="ARBA00022723"/>
    </source>
</evidence>
<dbReference type="InterPro" id="IPR004017">
    <property type="entry name" value="Cys_rich_dom"/>
</dbReference>
<evidence type="ECO:0000313" key="8">
    <source>
        <dbReference type="EMBL" id="TET44494.1"/>
    </source>
</evidence>
<name>A0A523UPN4_UNCT6</name>
<dbReference type="GO" id="GO:0005886">
    <property type="term" value="C:plasma membrane"/>
    <property type="evidence" value="ECO:0007669"/>
    <property type="project" value="TreeGrafter"/>
</dbReference>
<feature type="domain" description="Cysteine-rich" evidence="6">
    <location>
        <begin position="240"/>
        <end position="326"/>
    </location>
</feature>